<evidence type="ECO:0000313" key="1">
    <source>
        <dbReference type="EMBL" id="CAK9171663.1"/>
    </source>
</evidence>
<dbReference type="InterPro" id="IPR006652">
    <property type="entry name" value="Kelch_1"/>
</dbReference>
<dbReference type="SMART" id="SM00612">
    <property type="entry name" value="Kelch"/>
    <property type="match status" value="2"/>
</dbReference>
<name>A0ABC8TR83_9AQUA</name>
<dbReference type="Gene3D" id="2.120.10.80">
    <property type="entry name" value="Kelch-type beta propeller"/>
    <property type="match status" value="1"/>
</dbReference>
<dbReference type="PANTHER" id="PTHR47365:SF1">
    <property type="entry name" value="F-BOX_KELCH-REPEAT PROTEIN"/>
    <property type="match status" value="1"/>
</dbReference>
<sequence length="330" mass="36981">MGSFSSPPPTTLEPSLENSMSRYRVYASFYFREPGHNINVSNWIGCYDPSNNTWSYVSPIFGLIENHVLKDFAMTSNGDSIYIIGGRLCNKKRALYSNDISEVDVEVLSSVLCYNVHTDQWSTCAPLNVPRYDFACTVCDNRIYVAGGQSTLASARGTSSAEMYDPSRDKWTPLPNMSTSRIVPHVDRSSAEVYDEQRHVPPNQIVAVDDKLFSSGYCLNAWKGHIETYDGKLNIWYIVEGSQQKLPCTSCINGENRSRVQRLYLTMAPIGTCLFFLAGYRMAGESSGIVSVVHIFNILATGDGWRSFEPMEEEGERKLCSRHCCVVQLS</sequence>
<reference evidence="1 2" key="1">
    <citation type="submission" date="2024-02" db="EMBL/GenBank/DDBJ databases">
        <authorList>
            <person name="Vignale AGUSTIN F."/>
            <person name="Sosa J E."/>
            <person name="Modenutti C."/>
        </authorList>
    </citation>
    <scope>NUCLEOTIDE SEQUENCE [LARGE SCALE GENOMIC DNA]</scope>
</reference>
<proteinExistence type="predicted"/>
<dbReference type="AlphaFoldDB" id="A0ABC8TR83"/>
<comment type="caution">
    <text evidence="1">The sequence shown here is derived from an EMBL/GenBank/DDBJ whole genome shotgun (WGS) entry which is preliminary data.</text>
</comment>
<dbReference type="Pfam" id="PF01344">
    <property type="entry name" value="Kelch_1"/>
    <property type="match status" value="1"/>
</dbReference>
<keyword evidence="2" id="KW-1185">Reference proteome</keyword>
<gene>
    <name evidence="1" type="ORF">ILEXP_LOCUS41248</name>
</gene>
<dbReference type="Proteomes" id="UP001642360">
    <property type="component" value="Unassembled WGS sequence"/>
</dbReference>
<accession>A0ABC8TR83</accession>
<dbReference type="SUPFAM" id="SSF117281">
    <property type="entry name" value="Kelch motif"/>
    <property type="match status" value="1"/>
</dbReference>
<protein>
    <submittedName>
        <fullName evidence="1">Uncharacterized protein</fullName>
    </submittedName>
</protein>
<organism evidence="1 2">
    <name type="scientific">Ilex paraguariensis</name>
    <name type="common">yerba mate</name>
    <dbReference type="NCBI Taxonomy" id="185542"/>
    <lineage>
        <taxon>Eukaryota</taxon>
        <taxon>Viridiplantae</taxon>
        <taxon>Streptophyta</taxon>
        <taxon>Embryophyta</taxon>
        <taxon>Tracheophyta</taxon>
        <taxon>Spermatophyta</taxon>
        <taxon>Magnoliopsida</taxon>
        <taxon>eudicotyledons</taxon>
        <taxon>Gunneridae</taxon>
        <taxon>Pentapetalae</taxon>
        <taxon>asterids</taxon>
        <taxon>campanulids</taxon>
        <taxon>Aquifoliales</taxon>
        <taxon>Aquifoliaceae</taxon>
        <taxon>Ilex</taxon>
    </lineage>
</organism>
<dbReference type="EMBL" id="CAUOFW020005821">
    <property type="protein sequence ID" value="CAK9171663.1"/>
    <property type="molecule type" value="Genomic_DNA"/>
</dbReference>
<dbReference type="PANTHER" id="PTHR47365">
    <property type="entry name" value="PLANT PROTEIN, PUTATIVE-RELATED"/>
    <property type="match status" value="1"/>
</dbReference>
<evidence type="ECO:0000313" key="2">
    <source>
        <dbReference type="Proteomes" id="UP001642360"/>
    </source>
</evidence>
<dbReference type="InterPro" id="IPR015915">
    <property type="entry name" value="Kelch-typ_b-propeller"/>
</dbReference>